<dbReference type="Proteomes" id="UP000249464">
    <property type="component" value="Unassembled WGS sequence"/>
</dbReference>
<gene>
    <name evidence="8" type="primary">BQ5605_C004g02803</name>
    <name evidence="8" type="ORF">BQ5605_C004G02803</name>
</gene>
<protein>
    <recommendedName>
        <fullName evidence="6">Clathrin light chain</fullName>
    </recommendedName>
</protein>
<evidence type="ECO:0000256" key="6">
    <source>
        <dbReference type="RuleBase" id="RU363137"/>
    </source>
</evidence>
<dbReference type="GO" id="GO:0005198">
    <property type="term" value="F:structural molecule activity"/>
    <property type="evidence" value="ECO:0007669"/>
    <property type="project" value="InterPro"/>
</dbReference>
<comment type="subcellular location">
    <subcellularLocation>
        <location evidence="1 6">Cytoplasmic vesicle membrane</location>
        <topology evidence="1 6">Peripheral membrane protein</topology>
        <orientation evidence="1 6">Cytoplasmic side</orientation>
    </subcellularLocation>
    <subcellularLocation>
        <location evidence="6">Membrane</location>
        <location evidence="6">Coated pit</location>
        <topology evidence="6">Peripheral membrane protein</topology>
        <orientation evidence="6">Cytoplasmic side</orientation>
    </subcellularLocation>
    <text evidence="6">Cytoplasmic face of coated pits and vesicles.</text>
</comment>
<keyword evidence="9" id="KW-1185">Reference proteome</keyword>
<evidence type="ECO:0000313" key="9">
    <source>
        <dbReference type="Proteomes" id="UP000249464"/>
    </source>
</evidence>
<dbReference type="Pfam" id="PF01086">
    <property type="entry name" value="Clathrin_lg_ch"/>
    <property type="match status" value="2"/>
</dbReference>
<proteinExistence type="inferred from homology"/>
<dbReference type="PANTHER" id="PTHR10639:SF7">
    <property type="entry name" value="CLATHRIN LIGHT CHAIN"/>
    <property type="match status" value="1"/>
</dbReference>
<evidence type="ECO:0000256" key="7">
    <source>
        <dbReference type="SAM" id="MobiDB-lite"/>
    </source>
</evidence>
<accession>A0A2X0M8X1</accession>
<feature type="compositionally biased region" description="Acidic residues" evidence="7">
    <location>
        <begin position="67"/>
        <end position="76"/>
    </location>
</feature>
<evidence type="ECO:0000256" key="1">
    <source>
        <dbReference type="ARBA" id="ARBA00004180"/>
    </source>
</evidence>
<reference evidence="8 9" key="1">
    <citation type="submission" date="2016-11" db="EMBL/GenBank/DDBJ databases">
        <authorList>
            <person name="Jaros S."/>
            <person name="Januszkiewicz K."/>
            <person name="Wedrychowicz H."/>
        </authorList>
    </citation>
    <scope>NUCLEOTIDE SEQUENCE [LARGE SCALE GENOMIC DNA]</scope>
</reference>
<keyword evidence="3 6" id="KW-0472">Membrane</keyword>
<dbReference type="GO" id="GO:0032050">
    <property type="term" value="F:clathrin heavy chain binding"/>
    <property type="evidence" value="ECO:0007669"/>
    <property type="project" value="TreeGrafter"/>
</dbReference>
<name>A0A2X0M8X1_9BASI</name>
<comment type="similarity">
    <text evidence="2 6">Belongs to the clathrin light chain family.</text>
</comment>
<dbReference type="STRING" id="796604.A0A2X0M8X1"/>
<feature type="compositionally biased region" description="Polar residues" evidence="7">
    <location>
        <begin position="89"/>
        <end position="103"/>
    </location>
</feature>
<feature type="compositionally biased region" description="Low complexity" evidence="7">
    <location>
        <begin position="173"/>
        <end position="193"/>
    </location>
</feature>
<keyword evidence="5 6" id="KW-0968">Cytoplasmic vesicle</keyword>
<evidence type="ECO:0000256" key="5">
    <source>
        <dbReference type="ARBA" id="ARBA00023329"/>
    </source>
</evidence>
<evidence type="ECO:0000256" key="2">
    <source>
        <dbReference type="ARBA" id="ARBA00005263"/>
    </source>
</evidence>
<evidence type="ECO:0000256" key="3">
    <source>
        <dbReference type="ARBA" id="ARBA00023136"/>
    </source>
</evidence>
<evidence type="ECO:0000256" key="4">
    <source>
        <dbReference type="ARBA" id="ARBA00023176"/>
    </source>
</evidence>
<sequence length="336" mass="36238">MDDFFNPPTESSSSDPTADFLARERAALGESFGDATTTGAAASSSAKDYERSASAFPDLDVPGAQHDEEDDDDDLDFLGGASSAPVGAPTSNETGAVSVTNHTELAAFEQDYPEIELPSQQVSPSSKLDRSIVDHTDAGSLLSLIASVSGMRVTPQPTQPNPTHLIPSRQLTNRSQSNGFNSSSNKNNLFHSSQSPSTPAFQPGTAAPASEQDSEFIQSWRVKQKEEIARREEASTAKREETIVKAQHAIDNFYKEYNQKKEKNIAANKEEEAAFNAAQTDALAKGTTWERVCALVDLNDSRSKTSTKSKNDLTRFKEVLLSLKREGENAPGAAGY</sequence>
<dbReference type="EMBL" id="FQNC01000046">
    <property type="protein sequence ID" value="SGY67748.1"/>
    <property type="molecule type" value="Genomic_DNA"/>
</dbReference>
<organism evidence="8 9">
    <name type="scientific">Microbotryum silenes-dioicae</name>
    <dbReference type="NCBI Taxonomy" id="796604"/>
    <lineage>
        <taxon>Eukaryota</taxon>
        <taxon>Fungi</taxon>
        <taxon>Dikarya</taxon>
        <taxon>Basidiomycota</taxon>
        <taxon>Pucciniomycotina</taxon>
        <taxon>Microbotryomycetes</taxon>
        <taxon>Microbotryales</taxon>
        <taxon>Microbotryaceae</taxon>
        <taxon>Microbotryum</taxon>
    </lineage>
</organism>
<dbReference type="GO" id="GO:0072583">
    <property type="term" value="P:clathrin-dependent endocytosis"/>
    <property type="evidence" value="ECO:0007669"/>
    <property type="project" value="TreeGrafter"/>
</dbReference>
<dbReference type="GO" id="GO:0006886">
    <property type="term" value="P:intracellular protein transport"/>
    <property type="evidence" value="ECO:0007669"/>
    <property type="project" value="InterPro"/>
</dbReference>
<dbReference type="InterPro" id="IPR000996">
    <property type="entry name" value="Clathrin_L-chain"/>
</dbReference>
<feature type="region of interest" description="Disordered" evidence="7">
    <location>
        <begin position="152"/>
        <end position="216"/>
    </location>
</feature>
<keyword evidence="4 6" id="KW-0168">Coated pit</keyword>
<comment type="function">
    <text evidence="6">Clathrin is the major protein of the polyhedral coat of coated pits and vesicles.</text>
</comment>
<dbReference type="GO" id="GO:0030130">
    <property type="term" value="C:clathrin coat of trans-Golgi network vesicle"/>
    <property type="evidence" value="ECO:0007669"/>
    <property type="project" value="InterPro"/>
</dbReference>
<evidence type="ECO:0000313" key="8">
    <source>
        <dbReference type="EMBL" id="SGY67748.1"/>
    </source>
</evidence>
<feature type="region of interest" description="Disordered" evidence="7">
    <location>
        <begin position="30"/>
        <end position="131"/>
    </location>
</feature>
<dbReference type="AlphaFoldDB" id="A0A2X0M8X1"/>
<dbReference type="PANTHER" id="PTHR10639">
    <property type="entry name" value="CLATHRIN LIGHT CHAIN"/>
    <property type="match status" value="1"/>
</dbReference>
<feature type="compositionally biased region" description="Low complexity" evidence="7">
    <location>
        <begin position="35"/>
        <end position="46"/>
    </location>
</feature>
<dbReference type="GO" id="GO:0030132">
    <property type="term" value="C:clathrin coat of coated pit"/>
    <property type="evidence" value="ECO:0007669"/>
    <property type="project" value="InterPro"/>
</dbReference>